<sequence>MAQLIPLTHLGIVRLTGDDTITFLQGQLTCNMNQLKPTHWSWGGHCDPKGKLLASFRIFKRDADVLLIMPRDLIAVDLPQMQKYAVFNKVELSDISDQLPLHGLLGDDALDQADAHFPGTDSLRRLGDSQLLRDSHSALVVGELPETLAGLDGADLSHWQQHEVAQAWPMLSQDHSGELVPQMLNLDAVGGIQYDKGCYIGQETIARMHFRGGNKRAMYIAMGSADALPEDTELQMAMGDNWRRAGVVLNQALVNGQLWLTTILAKELDADTRLRLGEIELTLQPRPYPLFGES</sequence>
<dbReference type="InterPro" id="IPR045179">
    <property type="entry name" value="YgfZ/GcvT"/>
</dbReference>
<keyword evidence="3" id="KW-1185">Reference proteome</keyword>
<dbReference type="InterPro" id="IPR017703">
    <property type="entry name" value="YgfZ/GCV_T_CS"/>
</dbReference>
<dbReference type="PANTHER" id="PTHR22602">
    <property type="entry name" value="TRANSFERASE CAF17, MITOCHONDRIAL-RELATED"/>
    <property type="match status" value="1"/>
</dbReference>
<evidence type="ECO:0000313" key="3">
    <source>
        <dbReference type="Proteomes" id="UP000199527"/>
    </source>
</evidence>
<dbReference type="OrthoDB" id="9796287at2"/>
<proteinExistence type="predicted"/>
<dbReference type="InterPro" id="IPR029043">
    <property type="entry name" value="GcvT/YgfZ_C"/>
</dbReference>
<dbReference type="GO" id="GO:0016226">
    <property type="term" value="P:iron-sulfur cluster assembly"/>
    <property type="evidence" value="ECO:0007669"/>
    <property type="project" value="TreeGrafter"/>
</dbReference>
<dbReference type="EMBL" id="FNEM01000007">
    <property type="protein sequence ID" value="SDJ35400.1"/>
    <property type="molecule type" value="Genomic_DNA"/>
</dbReference>
<protein>
    <recommendedName>
        <fullName evidence="1">tRNA-modifying protein YgfZ-like beta-barrel domain-containing protein</fullName>
    </recommendedName>
</protein>
<evidence type="ECO:0000313" key="2">
    <source>
        <dbReference type="EMBL" id="SDJ35400.1"/>
    </source>
</evidence>
<dbReference type="RefSeq" id="WP_090365161.1">
    <property type="nucleotide sequence ID" value="NZ_FNEM01000007.1"/>
</dbReference>
<dbReference type="Pfam" id="PF21130">
    <property type="entry name" value="YgfZ_barrel"/>
    <property type="match status" value="1"/>
</dbReference>
<dbReference type="InterPro" id="IPR048451">
    <property type="entry name" value="YgfZ_barrel"/>
</dbReference>
<gene>
    <name evidence="2" type="ORF">SAMN04488540_10780</name>
</gene>
<evidence type="ECO:0000259" key="1">
    <source>
        <dbReference type="Pfam" id="PF21130"/>
    </source>
</evidence>
<dbReference type="AlphaFoldDB" id="A0A1G8T3Y5"/>
<accession>A0A1G8T3Y5</accession>
<dbReference type="Gene3D" id="2.40.30.160">
    <property type="match status" value="1"/>
</dbReference>
<dbReference type="SUPFAM" id="SSF101790">
    <property type="entry name" value="Aminomethyltransferase beta-barrel domain"/>
    <property type="match status" value="1"/>
</dbReference>
<dbReference type="Proteomes" id="UP000199527">
    <property type="component" value="Unassembled WGS sequence"/>
</dbReference>
<dbReference type="SUPFAM" id="SSF103025">
    <property type="entry name" value="Folate-binding domain"/>
    <property type="match status" value="1"/>
</dbReference>
<organism evidence="2 3">
    <name type="scientific">Ferrimonas sediminum</name>
    <dbReference type="NCBI Taxonomy" id="718193"/>
    <lineage>
        <taxon>Bacteria</taxon>
        <taxon>Pseudomonadati</taxon>
        <taxon>Pseudomonadota</taxon>
        <taxon>Gammaproteobacteria</taxon>
        <taxon>Alteromonadales</taxon>
        <taxon>Ferrimonadaceae</taxon>
        <taxon>Ferrimonas</taxon>
    </lineage>
</organism>
<dbReference type="PANTHER" id="PTHR22602:SF0">
    <property type="entry name" value="TRANSFERASE CAF17, MITOCHONDRIAL-RELATED"/>
    <property type="match status" value="1"/>
</dbReference>
<feature type="domain" description="tRNA-modifying protein YgfZ-like beta-barrel" evidence="1">
    <location>
        <begin position="214"/>
        <end position="276"/>
    </location>
</feature>
<dbReference type="NCBIfam" id="TIGR03317">
    <property type="entry name" value="ygfZ_signature"/>
    <property type="match status" value="1"/>
</dbReference>
<name>A0A1G8T3Y5_9GAMM</name>
<dbReference type="Gene3D" id="3.30.70.1400">
    <property type="entry name" value="Aminomethyltransferase beta-barrel domains"/>
    <property type="match status" value="1"/>
</dbReference>
<reference evidence="3" key="1">
    <citation type="submission" date="2016-10" db="EMBL/GenBank/DDBJ databases">
        <authorList>
            <person name="Varghese N."/>
            <person name="Submissions S."/>
        </authorList>
    </citation>
    <scope>NUCLEOTIDE SEQUENCE [LARGE SCALE GENOMIC DNA]</scope>
    <source>
        <strain evidence="3">DSM 23317</strain>
    </source>
</reference>